<evidence type="ECO:0000256" key="2">
    <source>
        <dbReference type="SAM" id="SignalP"/>
    </source>
</evidence>
<keyword evidence="4" id="KW-1185">Reference proteome</keyword>
<feature type="compositionally biased region" description="Basic and acidic residues" evidence="1">
    <location>
        <begin position="24"/>
        <end position="34"/>
    </location>
</feature>
<dbReference type="Proteomes" id="UP001634394">
    <property type="component" value="Unassembled WGS sequence"/>
</dbReference>
<feature type="signal peptide" evidence="2">
    <location>
        <begin position="1"/>
        <end position="23"/>
    </location>
</feature>
<feature type="region of interest" description="Disordered" evidence="1">
    <location>
        <begin position="24"/>
        <end position="54"/>
    </location>
</feature>
<comment type="caution">
    <text evidence="3">The sequence shown here is derived from an EMBL/GenBank/DDBJ whole genome shotgun (WGS) entry which is preliminary data.</text>
</comment>
<reference evidence="3 4" key="1">
    <citation type="submission" date="2024-11" db="EMBL/GenBank/DDBJ databases">
        <title>Chromosome-level genome assembly of the freshwater bivalve Anodonta woodiana.</title>
        <authorList>
            <person name="Chen X."/>
        </authorList>
    </citation>
    <scope>NUCLEOTIDE SEQUENCE [LARGE SCALE GENOMIC DNA]</scope>
    <source>
        <strain evidence="3">MN2024</strain>
        <tissue evidence="3">Gills</tissue>
    </source>
</reference>
<evidence type="ECO:0000256" key="1">
    <source>
        <dbReference type="SAM" id="MobiDB-lite"/>
    </source>
</evidence>
<dbReference type="AlphaFoldDB" id="A0ABD3UQE4"/>
<organism evidence="3 4">
    <name type="scientific">Sinanodonta woodiana</name>
    <name type="common">Chinese pond mussel</name>
    <name type="synonym">Anodonta woodiana</name>
    <dbReference type="NCBI Taxonomy" id="1069815"/>
    <lineage>
        <taxon>Eukaryota</taxon>
        <taxon>Metazoa</taxon>
        <taxon>Spiralia</taxon>
        <taxon>Lophotrochozoa</taxon>
        <taxon>Mollusca</taxon>
        <taxon>Bivalvia</taxon>
        <taxon>Autobranchia</taxon>
        <taxon>Heteroconchia</taxon>
        <taxon>Palaeoheterodonta</taxon>
        <taxon>Unionida</taxon>
        <taxon>Unionoidea</taxon>
        <taxon>Unionidae</taxon>
        <taxon>Unioninae</taxon>
        <taxon>Sinanodonta</taxon>
    </lineage>
</organism>
<sequence>MKPSLALMVFLFVSSAILFTAKGSEKEETSKELGTKQSELLLTENRNKRDASDKEFEVYDKRQRELVGKRLRDFVGKRDSNEDDDIEQDLEEETSFADKRFRDFVGKRYYDPYDVDKRVRDFVGKRSSDEQYDGYDKRLRDFVGKKRGLYEYEEPFSYTEEDESNAAEKRLRDFVGKRNSKDFILRPPRELVGKRFRDFVGKRDFDKRVRDFVGKRDIYPVDYAKRIRELLG</sequence>
<proteinExistence type="predicted"/>
<name>A0ABD3UQE4_SINWO</name>
<gene>
    <name evidence="3" type="ORF">ACJMK2_015377</name>
</gene>
<evidence type="ECO:0000313" key="4">
    <source>
        <dbReference type="Proteomes" id="UP001634394"/>
    </source>
</evidence>
<protein>
    <submittedName>
        <fullName evidence="3">Uncharacterized protein</fullName>
    </submittedName>
</protein>
<accession>A0ABD3UQE4</accession>
<feature type="compositionally biased region" description="Basic and acidic residues" evidence="1">
    <location>
        <begin position="45"/>
        <end position="54"/>
    </location>
</feature>
<evidence type="ECO:0000313" key="3">
    <source>
        <dbReference type="EMBL" id="KAL3851645.1"/>
    </source>
</evidence>
<feature type="chain" id="PRO_5044821964" evidence="2">
    <location>
        <begin position="24"/>
        <end position="232"/>
    </location>
</feature>
<dbReference type="EMBL" id="JBJQND010000015">
    <property type="protein sequence ID" value="KAL3851645.1"/>
    <property type="molecule type" value="Genomic_DNA"/>
</dbReference>
<keyword evidence="2" id="KW-0732">Signal</keyword>